<comment type="caution">
    <text evidence="6">The sequence shown here is derived from an EMBL/GenBank/DDBJ whole genome shotgun (WGS) entry which is preliminary data.</text>
</comment>
<dbReference type="InterPro" id="IPR033140">
    <property type="entry name" value="Lipase_GDXG_put_SER_AS"/>
</dbReference>
<protein>
    <submittedName>
        <fullName evidence="6">Alpha/beta hydrolase</fullName>
    </submittedName>
</protein>
<dbReference type="RefSeq" id="WP_378418953.1">
    <property type="nucleotide sequence ID" value="NZ_JBHSFO010000010.1"/>
</dbReference>
<gene>
    <name evidence="6" type="ORF">ACFO6S_16965</name>
</gene>
<feature type="domain" description="Alpha/beta hydrolase fold-3" evidence="5">
    <location>
        <begin position="109"/>
        <end position="314"/>
    </location>
</feature>
<proteinExistence type="inferred from homology"/>
<accession>A0ABV9FWL1</accession>
<dbReference type="SUPFAM" id="SSF53474">
    <property type="entry name" value="alpha/beta-Hydrolases"/>
    <property type="match status" value="1"/>
</dbReference>
<dbReference type="GO" id="GO:0016787">
    <property type="term" value="F:hydrolase activity"/>
    <property type="evidence" value="ECO:0007669"/>
    <property type="project" value="UniProtKB-KW"/>
</dbReference>
<comment type="similarity">
    <text evidence="1">Belongs to the 'GDXG' lipolytic enzyme family.</text>
</comment>
<dbReference type="PROSITE" id="PS01174">
    <property type="entry name" value="LIPASE_GDXG_SER"/>
    <property type="match status" value="1"/>
</dbReference>
<evidence type="ECO:0000259" key="5">
    <source>
        <dbReference type="Pfam" id="PF07859"/>
    </source>
</evidence>
<evidence type="ECO:0000313" key="7">
    <source>
        <dbReference type="Proteomes" id="UP001595914"/>
    </source>
</evidence>
<evidence type="ECO:0000256" key="4">
    <source>
        <dbReference type="SAM" id="MobiDB-lite"/>
    </source>
</evidence>
<keyword evidence="7" id="KW-1185">Reference proteome</keyword>
<evidence type="ECO:0000313" key="6">
    <source>
        <dbReference type="EMBL" id="MFC4605393.1"/>
    </source>
</evidence>
<evidence type="ECO:0000256" key="2">
    <source>
        <dbReference type="ARBA" id="ARBA00022801"/>
    </source>
</evidence>
<dbReference type="InterPro" id="IPR050300">
    <property type="entry name" value="GDXG_lipolytic_enzyme"/>
</dbReference>
<name>A0ABV9FWL1_9NOCA</name>
<dbReference type="InterPro" id="IPR029058">
    <property type="entry name" value="AB_hydrolase_fold"/>
</dbReference>
<dbReference type="InterPro" id="IPR013094">
    <property type="entry name" value="AB_hydrolase_3"/>
</dbReference>
<feature type="region of interest" description="Disordered" evidence="4">
    <location>
        <begin position="1"/>
        <end position="21"/>
    </location>
</feature>
<dbReference type="Gene3D" id="3.40.50.1820">
    <property type="entry name" value="alpha/beta hydrolase"/>
    <property type="match status" value="1"/>
</dbReference>
<dbReference type="PANTHER" id="PTHR48081">
    <property type="entry name" value="AB HYDROLASE SUPERFAMILY PROTEIN C4A8.06C"/>
    <property type="match status" value="1"/>
</dbReference>
<reference evidence="7" key="1">
    <citation type="journal article" date="2019" name="Int. J. Syst. Evol. Microbiol.">
        <title>The Global Catalogue of Microorganisms (GCM) 10K type strain sequencing project: providing services to taxonomists for standard genome sequencing and annotation.</title>
        <authorList>
            <consortium name="The Broad Institute Genomics Platform"/>
            <consortium name="The Broad Institute Genome Sequencing Center for Infectious Disease"/>
            <person name="Wu L."/>
            <person name="Ma J."/>
        </authorList>
    </citation>
    <scope>NUCLEOTIDE SEQUENCE [LARGE SCALE GENOMIC DNA]</scope>
    <source>
        <strain evidence="7">CCUG 54520</strain>
    </source>
</reference>
<dbReference type="Proteomes" id="UP001595914">
    <property type="component" value="Unassembled WGS sequence"/>
</dbReference>
<sequence>MSVNPRPPAATAKPRRRRGSPPLAAAVEPTFFAGASLQSQLLAVAVRSTVKPFVALWSRCPGLPWPAGLVDIAARFLSPVRDVRRRRVCLPHCDAEWLEAGVVDDGVAILYLHGGGFVTCGLNTHRRLESWISAASGSGLLSVDYRMLPNHPISVSVVDAVSGYRWLLAQGFTPDRIVIAGDSAGGYLVFATAVALGERGLPQPAALVALSPLTDLDPTAKLAAPGAGDCPMFPRSVLPALTVLADRTDRRADPPPLPRVSPVDAELGALPPVLIQVGSTEILYPDAELMAQRLTAAGVPVTLEVWDRQVHVFHAAANLVPEAGRALVRVGDFVRAHTSAAALAVDAAEIS</sequence>
<dbReference type="Pfam" id="PF07859">
    <property type="entry name" value="Abhydrolase_3"/>
    <property type="match status" value="1"/>
</dbReference>
<feature type="active site" evidence="3">
    <location>
        <position position="183"/>
    </location>
</feature>
<evidence type="ECO:0000256" key="3">
    <source>
        <dbReference type="PROSITE-ProRule" id="PRU10038"/>
    </source>
</evidence>
<dbReference type="PANTHER" id="PTHR48081:SF30">
    <property type="entry name" value="ACETYL-HYDROLASE LIPR-RELATED"/>
    <property type="match status" value="1"/>
</dbReference>
<keyword evidence="2 6" id="KW-0378">Hydrolase</keyword>
<dbReference type="EMBL" id="JBHSFO010000010">
    <property type="protein sequence ID" value="MFC4605393.1"/>
    <property type="molecule type" value="Genomic_DNA"/>
</dbReference>
<evidence type="ECO:0000256" key="1">
    <source>
        <dbReference type="ARBA" id="ARBA00010515"/>
    </source>
</evidence>
<organism evidence="6 7">
    <name type="scientific">Rhodococcus kronopolitis</name>
    <dbReference type="NCBI Taxonomy" id="1460226"/>
    <lineage>
        <taxon>Bacteria</taxon>
        <taxon>Bacillati</taxon>
        <taxon>Actinomycetota</taxon>
        <taxon>Actinomycetes</taxon>
        <taxon>Mycobacteriales</taxon>
        <taxon>Nocardiaceae</taxon>
        <taxon>Rhodococcus</taxon>
    </lineage>
</organism>